<dbReference type="GO" id="GO:0003743">
    <property type="term" value="F:translation initiation factor activity"/>
    <property type="evidence" value="ECO:0007669"/>
    <property type="project" value="UniProtKB-KW"/>
</dbReference>
<dbReference type="InterPro" id="IPR044128">
    <property type="entry name" value="eIF2g_GTP-bd"/>
</dbReference>
<dbReference type="EC" id="3.6.5.3" evidence="1"/>
<dbReference type="PRINTS" id="PR00315">
    <property type="entry name" value="ELONGATNFCT"/>
</dbReference>
<dbReference type="SUPFAM" id="SSF50447">
    <property type="entry name" value="Translation proteins"/>
    <property type="match status" value="1"/>
</dbReference>
<dbReference type="SUPFAM" id="SSF50465">
    <property type="entry name" value="EF-Tu/eEF-1alpha/eIF2-gamma C-terminal domain"/>
    <property type="match status" value="1"/>
</dbReference>
<dbReference type="InterPro" id="IPR044127">
    <property type="entry name" value="eIF2g_dom_2"/>
</dbReference>
<evidence type="ECO:0000256" key="7">
    <source>
        <dbReference type="ARBA" id="ARBA00048107"/>
    </source>
</evidence>
<keyword evidence="5" id="KW-0648">Protein biosynthesis</keyword>
<dbReference type="SUPFAM" id="SSF52540">
    <property type="entry name" value="P-loop containing nucleoside triphosphate hydrolases"/>
    <property type="match status" value="1"/>
</dbReference>
<dbReference type="GO" id="GO:0000049">
    <property type="term" value="F:tRNA binding"/>
    <property type="evidence" value="ECO:0007669"/>
    <property type="project" value="InterPro"/>
</dbReference>
<dbReference type="GO" id="GO:0003924">
    <property type="term" value="F:GTPase activity"/>
    <property type="evidence" value="ECO:0007669"/>
    <property type="project" value="InterPro"/>
</dbReference>
<keyword evidence="3" id="KW-0547">Nucleotide-binding</keyword>
<dbReference type="InterPro" id="IPR009001">
    <property type="entry name" value="Transl_elong_EF1A/Init_IF2_C"/>
</dbReference>
<protein>
    <recommendedName>
        <fullName evidence="1">protein-synthesizing GTPase</fullName>
        <ecNumber evidence="1">3.6.5.3</ecNumber>
    </recommendedName>
</protein>
<evidence type="ECO:0000259" key="9">
    <source>
        <dbReference type="PROSITE" id="PS51722"/>
    </source>
</evidence>
<organism evidence="10 11">
    <name type="scientific">Candidatus Iainarchaeum sp</name>
    <dbReference type="NCBI Taxonomy" id="3101447"/>
    <lineage>
        <taxon>Archaea</taxon>
        <taxon>Candidatus Iainarchaeota</taxon>
        <taxon>Candidatus Iainarchaeia</taxon>
        <taxon>Candidatus Iainarchaeales</taxon>
        <taxon>Candidatus Iainarchaeaceae</taxon>
        <taxon>Candidatus Iainarchaeum</taxon>
    </lineage>
</organism>
<comment type="caution">
    <text evidence="10">The sequence shown here is derived from an EMBL/GenBank/DDBJ whole genome shotgun (WGS) entry which is preliminary data.</text>
</comment>
<dbReference type="InterPro" id="IPR027417">
    <property type="entry name" value="P-loop_NTPase"/>
</dbReference>
<keyword evidence="6" id="KW-0342">GTP-binding</keyword>
<accession>A0A8T3YM14</accession>
<comment type="catalytic activity">
    <reaction evidence="7">
        <text>GTP + H2O = GDP + phosphate + H(+)</text>
        <dbReference type="Rhea" id="RHEA:19669"/>
        <dbReference type="ChEBI" id="CHEBI:15377"/>
        <dbReference type="ChEBI" id="CHEBI:15378"/>
        <dbReference type="ChEBI" id="CHEBI:37565"/>
        <dbReference type="ChEBI" id="CHEBI:43474"/>
        <dbReference type="ChEBI" id="CHEBI:58189"/>
        <dbReference type="EC" id="3.6.5.3"/>
    </reaction>
</comment>
<dbReference type="CDD" id="cd01888">
    <property type="entry name" value="eIF2_gamma"/>
    <property type="match status" value="1"/>
</dbReference>
<keyword evidence="4" id="KW-0378">Hydrolase</keyword>
<evidence type="ECO:0000256" key="6">
    <source>
        <dbReference type="ARBA" id="ARBA00023134"/>
    </source>
</evidence>
<sequence length="441" mass="46795">MKAVKETGKVRQAHGREARHSHGNGEEGTDSGEGRAKPAPEKKGPGAQAVVNIGFVGHVDNGKTSICKALTGKWVDTHSEEVKQGISIRLGYADATFYRCSLAKGPEGYNATGKCPDGTGKAIPLRHVSFVDAPGHETLMATMLSGAALMDGAVLVISATEKCPQPRTAEHLMALGIVGIRNIVVAQNKIDLVDAKRANESHAEIKAFLKEYGYENAPIIPTAANLGVNIDLLIEAIEESIPTPKKDDSKELKMHVVRSFDVNKPGTKPEDIKGGVLGGSIIQGRIKVGDRIQISPGIDGKPLETEVVSLGVEGGRLEAASAGGLIAVGTKLDPFFTKNDEMRGQIVAKPGTLPSPVTSAKLEVTQIDRLVDKKSGELKANDFVVLAIGAATVIGQVVRPSGKNEFEFKLRSPAIIESGQKVAISKREQSGWRLRAYGICK</sequence>
<evidence type="ECO:0000256" key="8">
    <source>
        <dbReference type="SAM" id="MobiDB-lite"/>
    </source>
</evidence>
<feature type="domain" description="Tr-type G" evidence="9">
    <location>
        <begin position="48"/>
        <end position="245"/>
    </location>
</feature>
<dbReference type="InterPro" id="IPR000795">
    <property type="entry name" value="T_Tr_GTP-bd_dom"/>
</dbReference>
<evidence type="ECO:0000313" key="10">
    <source>
        <dbReference type="EMBL" id="MBI4210727.1"/>
    </source>
</evidence>
<name>A0A8T3YM14_9ARCH</name>
<dbReference type="GO" id="GO:0001731">
    <property type="term" value="P:formation of translation preinitiation complex"/>
    <property type="evidence" value="ECO:0007669"/>
    <property type="project" value="TreeGrafter"/>
</dbReference>
<keyword evidence="2 10" id="KW-0396">Initiation factor</keyword>
<dbReference type="Proteomes" id="UP000732298">
    <property type="component" value="Unassembled WGS sequence"/>
</dbReference>
<evidence type="ECO:0000256" key="4">
    <source>
        <dbReference type="ARBA" id="ARBA00022801"/>
    </source>
</evidence>
<dbReference type="GO" id="GO:0005525">
    <property type="term" value="F:GTP binding"/>
    <property type="evidence" value="ECO:0007669"/>
    <property type="project" value="UniProtKB-KW"/>
</dbReference>
<dbReference type="Gene3D" id="2.40.30.10">
    <property type="entry name" value="Translation factors"/>
    <property type="match status" value="2"/>
</dbReference>
<dbReference type="InterPro" id="IPR009000">
    <property type="entry name" value="Transl_B-barrel_sf"/>
</dbReference>
<dbReference type="GO" id="GO:0005829">
    <property type="term" value="C:cytosol"/>
    <property type="evidence" value="ECO:0007669"/>
    <property type="project" value="TreeGrafter"/>
</dbReference>
<dbReference type="AlphaFoldDB" id="A0A8T3YM14"/>
<evidence type="ECO:0000313" key="11">
    <source>
        <dbReference type="Proteomes" id="UP000732298"/>
    </source>
</evidence>
<dbReference type="InterPro" id="IPR015256">
    <property type="entry name" value="eIF2g_C"/>
</dbReference>
<dbReference type="NCBIfam" id="NF003077">
    <property type="entry name" value="PRK04000.1"/>
    <property type="match status" value="1"/>
</dbReference>
<evidence type="ECO:0000256" key="2">
    <source>
        <dbReference type="ARBA" id="ARBA00022540"/>
    </source>
</evidence>
<dbReference type="CDD" id="cd03688">
    <property type="entry name" value="eIF2_gamma_II"/>
    <property type="match status" value="1"/>
</dbReference>
<evidence type="ECO:0000256" key="5">
    <source>
        <dbReference type="ARBA" id="ARBA00022917"/>
    </source>
</evidence>
<proteinExistence type="predicted"/>
<evidence type="ECO:0000256" key="3">
    <source>
        <dbReference type="ARBA" id="ARBA00022741"/>
    </source>
</evidence>
<dbReference type="PROSITE" id="PS51722">
    <property type="entry name" value="G_TR_2"/>
    <property type="match status" value="1"/>
</dbReference>
<dbReference type="InterPro" id="IPR050543">
    <property type="entry name" value="eIF2G"/>
</dbReference>
<dbReference type="Pfam" id="PF09173">
    <property type="entry name" value="eIF2_C"/>
    <property type="match status" value="1"/>
</dbReference>
<dbReference type="EMBL" id="JACQPB010000041">
    <property type="protein sequence ID" value="MBI4210727.1"/>
    <property type="molecule type" value="Genomic_DNA"/>
</dbReference>
<dbReference type="Pfam" id="PF00009">
    <property type="entry name" value="GTP_EFTU"/>
    <property type="match status" value="1"/>
</dbReference>
<dbReference type="Gene3D" id="3.40.50.300">
    <property type="entry name" value="P-loop containing nucleotide triphosphate hydrolases"/>
    <property type="match status" value="1"/>
</dbReference>
<reference evidence="10" key="1">
    <citation type="submission" date="2020-07" db="EMBL/GenBank/DDBJ databases">
        <title>Huge and variable diversity of episymbiotic CPR bacteria and DPANN archaea in groundwater ecosystems.</title>
        <authorList>
            <person name="He C.Y."/>
            <person name="Keren R."/>
            <person name="Whittaker M."/>
            <person name="Farag I.F."/>
            <person name="Doudna J."/>
            <person name="Cate J.H.D."/>
            <person name="Banfield J.F."/>
        </authorList>
    </citation>
    <scope>NUCLEOTIDE SEQUENCE</scope>
    <source>
        <strain evidence="10">NC_groundwater_1296_Ag_S-0.2um_52_80</strain>
    </source>
</reference>
<gene>
    <name evidence="10" type="ORF">HY544_04450</name>
</gene>
<feature type="region of interest" description="Disordered" evidence="8">
    <location>
        <begin position="1"/>
        <end position="46"/>
    </location>
</feature>
<feature type="compositionally biased region" description="Basic and acidic residues" evidence="8">
    <location>
        <begin position="32"/>
        <end position="44"/>
    </location>
</feature>
<evidence type="ECO:0000256" key="1">
    <source>
        <dbReference type="ARBA" id="ARBA00011986"/>
    </source>
</evidence>
<dbReference type="PANTHER" id="PTHR42854:SF3">
    <property type="entry name" value="EUKARYOTIC TRANSLATION INITIATION FACTOR 2 SUBUNIT 3-RELATED"/>
    <property type="match status" value="1"/>
</dbReference>
<feature type="compositionally biased region" description="Basic and acidic residues" evidence="8">
    <location>
        <begin position="1"/>
        <end position="25"/>
    </location>
</feature>
<dbReference type="PANTHER" id="PTHR42854">
    <property type="entry name" value="EUKARYOTIC TRANSLATION INITIATION FACTOR 2 SUBUNIT 3 FAMILY MEMBER"/>
    <property type="match status" value="1"/>
</dbReference>